<dbReference type="Pfam" id="PF03547">
    <property type="entry name" value="Mem_trans"/>
    <property type="match status" value="1"/>
</dbReference>
<protein>
    <submittedName>
        <fullName evidence="9">AEC family transporter</fullName>
    </submittedName>
</protein>
<feature type="transmembrane region" description="Helical" evidence="8">
    <location>
        <begin position="266"/>
        <end position="288"/>
    </location>
</feature>
<dbReference type="Proteomes" id="UP001597101">
    <property type="component" value="Unassembled WGS sequence"/>
</dbReference>
<evidence type="ECO:0000256" key="7">
    <source>
        <dbReference type="ARBA" id="ARBA00023136"/>
    </source>
</evidence>
<evidence type="ECO:0000256" key="6">
    <source>
        <dbReference type="ARBA" id="ARBA00022989"/>
    </source>
</evidence>
<comment type="similarity">
    <text evidence="2">Belongs to the auxin efflux carrier (TC 2.A.69) family.</text>
</comment>
<dbReference type="PANTHER" id="PTHR36838:SF3">
    <property type="entry name" value="TRANSPORTER AUXIN EFFLUX CARRIER EC FAMILY"/>
    <property type="match status" value="1"/>
</dbReference>
<sequence>MTCCLAQAGRNCDGFLFRDDPLNDDRDCAGLLMAEIFEIVFPVFALAAIGYVAVRSGLLSAAAGDGLTSFVVNLAIPVLLFRSLAVADYSGNSPWGLWFTYLCGIIVAWGGAIFLIAFIVKRGYRASVIAGVAASFSNLVLVGIPLAERAFGPEGLALHFLLISVHLPFMMAASTFLMEFAVRADGAETSPMRPLSVAKTLLMNFAKNPLIIGILLGAVWHFGGWGIGGQFAQILDLIGRTAGPLALFALGMSFVKYGIRGNWKPAIGLSLLSVVVMPASVLFVGTQVVELSPLALKVAVVAAACPTGVNGYLFAVYFKVAEGLASSAIVIATLMSLVALPFWLSVASAYS</sequence>
<dbReference type="RefSeq" id="WP_377210792.1">
    <property type="nucleotide sequence ID" value="NZ_JBHTJV010000002.1"/>
</dbReference>
<feature type="transmembrane region" description="Helical" evidence="8">
    <location>
        <begin position="158"/>
        <end position="180"/>
    </location>
</feature>
<proteinExistence type="inferred from homology"/>
<evidence type="ECO:0000256" key="2">
    <source>
        <dbReference type="ARBA" id="ARBA00010145"/>
    </source>
</evidence>
<keyword evidence="7 8" id="KW-0472">Membrane</keyword>
<feature type="transmembrane region" description="Helical" evidence="8">
    <location>
        <begin position="324"/>
        <end position="344"/>
    </location>
</feature>
<feature type="transmembrane region" description="Helical" evidence="8">
    <location>
        <begin position="31"/>
        <end position="54"/>
    </location>
</feature>
<name>A0ABW3FB33_9HYPH</name>
<evidence type="ECO:0000256" key="8">
    <source>
        <dbReference type="SAM" id="Phobius"/>
    </source>
</evidence>
<evidence type="ECO:0000256" key="1">
    <source>
        <dbReference type="ARBA" id="ARBA00004651"/>
    </source>
</evidence>
<evidence type="ECO:0000313" key="10">
    <source>
        <dbReference type="Proteomes" id="UP001597101"/>
    </source>
</evidence>
<evidence type="ECO:0000256" key="4">
    <source>
        <dbReference type="ARBA" id="ARBA00022475"/>
    </source>
</evidence>
<keyword evidence="10" id="KW-1185">Reference proteome</keyword>
<keyword evidence="5 8" id="KW-0812">Transmembrane</keyword>
<feature type="transmembrane region" description="Helical" evidence="8">
    <location>
        <begin position="294"/>
        <end position="317"/>
    </location>
</feature>
<dbReference type="InterPro" id="IPR004776">
    <property type="entry name" value="Mem_transp_PIN-like"/>
</dbReference>
<reference evidence="10" key="1">
    <citation type="journal article" date="2019" name="Int. J. Syst. Evol. Microbiol.">
        <title>The Global Catalogue of Microorganisms (GCM) 10K type strain sequencing project: providing services to taxonomists for standard genome sequencing and annotation.</title>
        <authorList>
            <consortium name="The Broad Institute Genomics Platform"/>
            <consortium name="The Broad Institute Genome Sequencing Center for Infectious Disease"/>
            <person name="Wu L."/>
            <person name="Ma J."/>
        </authorList>
    </citation>
    <scope>NUCLEOTIDE SEQUENCE [LARGE SCALE GENOMIC DNA]</scope>
    <source>
        <strain evidence="10">CCUG 60023</strain>
    </source>
</reference>
<gene>
    <name evidence="9" type="ORF">ACFQ14_00795</name>
</gene>
<evidence type="ECO:0000313" key="9">
    <source>
        <dbReference type="EMBL" id="MFD0914938.1"/>
    </source>
</evidence>
<dbReference type="PANTHER" id="PTHR36838">
    <property type="entry name" value="AUXIN EFFLUX CARRIER FAMILY PROTEIN"/>
    <property type="match status" value="1"/>
</dbReference>
<keyword evidence="3" id="KW-0813">Transport</keyword>
<keyword evidence="6 8" id="KW-1133">Transmembrane helix</keyword>
<feature type="transmembrane region" description="Helical" evidence="8">
    <location>
        <begin position="98"/>
        <end position="120"/>
    </location>
</feature>
<feature type="transmembrane region" description="Helical" evidence="8">
    <location>
        <begin position="127"/>
        <end position="146"/>
    </location>
</feature>
<feature type="transmembrane region" description="Helical" evidence="8">
    <location>
        <begin position="242"/>
        <end position="259"/>
    </location>
</feature>
<organism evidence="9 10">
    <name type="scientific">Pseudahrensia aquimaris</name>
    <dbReference type="NCBI Taxonomy" id="744461"/>
    <lineage>
        <taxon>Bacteria</taxon>
        <taxon>Pseudomonadati</taxon>
        <taxon>Pseudomonadota</taxon>
        <taxon>Alphaproteobacteria</taxon>
        <taxon>Hyphomicrobiales</taxon>
        <taxon>Ahrensiaceae</taxon>
        <taxon>Pseudahrensia</taxon>
    </lineage>
</organism>
<dbReference type="Gene3D" id="1.20.1530.20">
    <property type="match status" value="1"/>
</dbReference>
<evidence type="ECO:0000256" key="3">
    <source>
        <dbReference type="ARBA" id="ARBA00022448"/>
    </source>
</evidence>
<feature type="transmembrane region" description="Helical" evidence="8">
    <location>
        <begin position="66"/>
        <end position="86"/>
    </location>
</feature>
<comment type="subcellular location">
    <subcellularLocation>
        <location evidence="1">Cell membrane</location>
        <topology evidence="1">Multi-pass membrane protein</topology>
    </subcellularLocation>
</comment>
<feature type="transmembrane region" description="Helical" evidence="8">
    <location>
        <begin position="201"/>
        <end position="222"/>
    </location>
</feature>
<comment type="caution">
    <text evidence="9">The sequence shown here is derived from an EMBL/GenBank/DDBJ whole genome shotgun (WGS) entry which is preliminary data.</text>
</comment>
<evidence type="ECO:0000256" key="5">
    <source>
        <dbReference type="ARBA" id="ARBA00022692"/>
    </source>
</evidence>
<dbReference type="EMBL" id="JBHTJV010000002">
    <property type="protein sequence ID" value="MFD0914938.1"/>
    <property type="molecule type" value="Genomic_DNA"/>
</dbReference>
<dbReference type="InterPro" id="IPR038770">
    <property type="entry name" value="Na+/solute_symporter_sf"/>
</dbReference>
<keyword evidence="4" id="KW-1003">Cell membrane</keyword>
<accession>A0ABW3FB33</accession>